<dbReference type="PANTHER" id="PTHR11934:SF0">
    <property type="entry name" value="RIBOSE-5-PHOSPHATE ISOMERASE"/>
    <property type="match status" value="1"/>
</dbReference>
<organism evidence="3 4">
    <name type="scientific">Solidesulfovibrio carbinolicus</name>
    <dbReference type="NCBI Taxonomy" id="296842"/>
    <lineage>
        <taxon>Bacteria</taxon>
        <taxon>Pseudomonadati</taxon>
        <taxon>Thermodesulfobacteriota</taxon>
        <taxon>Desulfovibrionia</taxon>
        <taxon>Desulfovibrionales</taxon>
        <taxon>Desulfovibrionaceae</taxon>
        <taxon>Solidesulfovibrio</taxon>
    </lineage>
</organism>
<dbReference type="NCBIfam" id="TIGR00021">
    <property type="entry name" value="rpiA"/>
    <property type="match status" value="1"/>
</dbReference>
<dbReference type="GO" id="GO:0006014">
    <property type="term" value="P:D-ribose metabolic process"/>
    <property type="evidence" value="ECO:0007669"/>
    <property type="project" value="TreeGrafter"/>
</dbReference>
<gene>
    <name evidence="3" type="ORF">C3Y92_19345</name>
</gene>
<keyword evidence="1 3" id="KW-0413">Isomerase</keyword>
<dbReference type="PANTHER" id="PTHR11934">
    <property type="entry name" value="RIBOSE-5-PHOSPHATE ISOMERASE"/>
    <property type="match status" value="1"/>
</dbReference>
<sequence>MTNADSIDARKRAAAQAAANLVGPGMAVGLGHGSTAVAVVPFLAARAGRGELAGTAFVPAARFMAEALRAAGLPVAGLDDFPRLALAIDGADEIAPNLDCIKGGGGALLYEKIVAQAAERFVLVADDGKCSPVLGTRHALPVEVTPFALAPTVDFLAAVGGAPTLRRRPDGDPMRTQRGNLICDCAFGPLADPAGLAALLDARAGVAGHGLFVGLAQTAFIAGPDGVRELSRPAG</sequence>
<dbReference type="Pfam" id="PF06026">
    <property type="entry name" value="Rib_5-P_isom_A"/>
    <property type="match status" value="1"/>
</dbReference>
<dbReference type="SUPFAM" id="SSF100950">
    <property type="entry name" value="NagB/RpiA/CoA transferase-like"/>
    <property type="match status" value="1"/>
</dbReference>
<dbReference type="Gene3D" id="3.40.50.1360">
    <property type="match status" value="1"/>
</dbReference>
<dbReference type="CDD" id="cd01398">
    <property type="entry name" value="RPI_A"/>
    <property type="match status" value="1"/>
</dbReference>
<dbReference type="GO" id="GO:0004751">
    <property type="term" value="F:ribose-5-phosphate isomerase activity"/>
    <property type="evidence" value="ECO:0007669"/>
    <property type="project" value="UniProtKB-UniRule"/>
</dbReference>
<keyword evidence="4" id="KW-1185">Reference proteome</keyword>
<dbReference type="GO" id="GO:0005829">
    <property type="term" value="C:cytosol"/>
    <property type="evidence" value="ECO:0007669"/>
    <property type="project" value="TreeGrafter"/>
</dbReference>
<dbReference type="Gene3D" id="3.30.70.260">
    <property type="match status" value="1"/>
</dbReference>
<dbReference type="InterPro" id="IPR004788">
    <property type="entry name" value="Ribose5P_isomerase_type_A"/>
</dbReference>
<name>A0A4P6HPP7_9BACT</name>
<dbReference type="GO" id="GO:0009052">
    <property type="term" value="P:pentose-phosphate shunt, non-oxidative branch"/>
    <property type="evidence" value="ECO:0007669"/>
    <property type="project" value="InterPro"/>
</dbReference>
<evidence type="ECO:0000313" key="4">
    <source>
        <dbReference type="Proteomes" id="UP000293296"/>
    </source>
</evidence>
<dbReference type="InterPro" id="IPR037171">
    <property type="entry name" value="NagB/RpiA_transferase-like"/>
</dbReference>
<dbReference type="NCBIfam" id="NF001924">
    <property type="entry name" value="PRK00702.1"/>
    <property type="match status" value="1"/>
</dbReference>
<dbReference type="OrthoDB" id="5870696at2"/>
<dbReference type="SUPFAM" id="SSF75445">
    <property type="entry name" value="D-ribose-5-phosphate isomerase (RpiA), lid domain"/>
    <property type="match status" value="1"/>
</dbReference>
<evidence type="ECO:0000256" key="1">
    <source>
        <dbReference type="ARBA" id="ARBA00023235"/>
    </source>
</evidence>
<reference evidence="3 4" key="1">
    <citation type="submission" date="2018-02" db="EMBL/GenBank/DDBJ databases">
        <title>Genome sequence of Desulfovibrio carbinolicus DSM 3852.</title>
        <authorList>
            <person name="Wilbanks E."/>
            <person name="Skennerton C.T."/>
            <person name="Orphan V.J."/>
        </authorList>
    </citation>
    <scope>NUCLEOTIDE SEQUENCE [LARGE SCALE GENOMIC DNA]</scope>
    <source>
        <strain evidence="3 4">DSM 3852</strain>
    </source>
</reference>
<dbReference type="Proteomes" id="UP000293296">
    <property type="component" value="Chromosome"/>
</dbReference>
<dbReference type="RefSeq" id="WP_129355520.1">
    <property type="nucleotide sequence ID" value="NZ_CP026538.1"/>
</dbReference>
<dbReference type="AlphaFoldDB" id="A0A4P6HPP7"/>
<protein>
    <recommendedName>
        <fullName evidence="2">Ribose 5-phosphate isomerase A</fullName>
        <ecNumber evidence="2">5.3.1.6</ecNumber>
    </recommendedName>
</protein>
<proteinExistence type="predicted"/>
<dbReference type="EC" id="5.3.1.6" evidence="2"/>
<evidence type="ECO:0000256" key="2">
    <source>
        <dbReference type="NCBIfam" id="TIGR00021"/>
    </source>
</evidence>
<dbReference type="EMBL" id="CP026538">
    <property type="protein sequence ID" value="QAZ69277.1"/>
    <property type="molecule type" value="Genomic_DNA"/>
</dbReference>
<accession>A0A4P6HPP7</accession>
<evidence type="ECO:0000313" key="3">
    <source>
        <dbReference type="EMBL" id="QAZ69277.1"/>
    </source>
</evidence>
<dbReference type="KEGG" id="dcb:C3Y92_19345"/>